<dbReference type="Gene3D" id="3.40.50.150">
    <property type="entry name" value="Vaccinia Virus protein VP39"/>
    <property type="match status" value="1"/>
</dbReference>
<dbReference type="FunFam" id="2.30.140.10:FF:000013">
    <property type="entry name" value="Spermidine synthase"/>
    <property type="match status" value="1"/>
</dbReference>
<dbReference type="GO" id="GO:0008295">
    <property type="term" value="P:spermidine biosynthetic process"/>
    <property type="evidence" value="ECO:0007669"/>
    <property type="project" value="TreeGrafter"/>
</dbReference>
<dbReference type="PANTHER" id="PTHR11558:SF11">
    <property type="entry name" value="SPERMIDINE SYNTHASE"/>
    <property type="match status" value="1"/>
</dbReference>
<evidence type="ECO:0000313" key="6">
    <source>
        <dbReference type="Proteomes" id="UP000092460"/>
    </source>
</evidence>
<protein>
    <recommendedName>
        <fullName evidence="4">PABS domain-containing protein</fullName>
    </recommendedName>
</protein>
<dbReference type="SUPFAM" id="SSF53335">
    <property type="entry name" value="S-adenosyl-L-methionine-dependent methyltransferases"/>
    <property type="match status" value="1"/>
</dbReference>
<comment type="similarity">
    <text evidence="1">Belongs to the spermidine/spermine synthase family.</text>
</comment>
<reference evidence="5" key="2">
    <citation type="submission" date="2020-05" db="UniProtKB">
        <authorList>
            <consortium name="EnsemblMetazoa"/>
        </authorList>
    </citation>
    <scope>IDENTIFICATION</scope>
    <source>
        <strain evidence="5">IAEA</strain>
    </source>
</reference>
<evidence type="ECO:0000259" key="4">
    <source>
        <dbReference type="PROSITE" id="PS51006"/>
    </source>
</evidence>
<organism evidence="5 6">
    <name type="scientific">Glossina palpalis gambiensis</name>
    <dbReference type="NCBI Taxonomy" id="67801"/>
    <lineage>
        <taxon>Eukaryota</taxon>
        <taxon>Metazoa</taxon>
        <taxon>Ecdysozoa</taxon>
        <taxon>Arthropoda</taxon>
        <taxon>Hexapoda</taxon>
        <taxon>Insecta</taxon>
        <taxon>Pterygota</taxon>
        <taxon>Neoptera</taxon>
        <taxon>Endopterygota</taxon>
        <taxon>Diptera</taxon>
        <taxon>Brachycera</taxon>
        <taxon>Muscomorpha</taxon>
        <taxon>Hippoboscoidea</taxon>
        <taxon>Glossinidae</taxon>
        <taxon>Glossina</taxon>
    </lineage>
</organism>
<dbReference type="GO" id="GO:0005829">
    <property type="term" value="C:cytosol"/>
    <property type="evidence" value="ECO:0007669"/>
    <property type="project" value="TreeGrafter"/>
</dbReference>
<dbReference type="AlphaFoldDB" id="A0A240SXG2"/>
<feature type="active site" description="Proton acceptor" evidence="3">
    <location>
        <position position="162"/>
    </location>
</feature>
<dbReference type="InterPro" id="IPR037163">
    <property type="entry name" value="Spermidine_synt_N_sf"/>
</dbReference>
<dbReference type="Proteomes" id="UP000092460">
    <property type="component" value="Unassembled WGS sequence"/>
</dbReference>
<evidence type="ECO:0000313" key="5">
    <source>
        <dbReference type="EnsemblMetazoa" id="GPPI052438-PA"/>
    </source>
</evidence>
<evidence type="ECO:0000256" key="3">
    <source>
        <dbReference type="PROSITE-ProRule" id="PRU00354"/>
    </source>
</evidence>
<dbReference type="PROSITE" id="PS51006">
    <property type="entry name" value="PABS_2"/>
    <property type="match status" value="1"/>
</dbReference>
<dbReference type="InterPro" id="IPR029063">
    <property type="entry name" value="SAM-dependent_MTases_sf"/>
</dbReference>
<dbReference type="EMBL" id="JXJN01015375">
    <property type="status" value="NOT_ANNOTATED_CDS"/>
    <property type="molecule type" value="Genomic_DNA"/>
</dbReference>
<keyword evidence="2 3" id="KW-0808">Transferase</keyword>
<dbReference type="VEuPathDB" id="VectorBase:GPPI052438"/>
<dbReference type="STRING" id="67801.A0A240SXG2"/>
<dbReference type="HAMAP" id="MF_00198">
    <property type="entry name" value="Spermidine_synth"/>
    <property type="match status" value="1"/>
</dbReference>
<feature type="domain" description="PABS" evidence="4">
    <location>
        <begin position="6"/>
        <end position="242"/>
    </location>
</feature>
<evidence type="ECO:0000256" key="1">
    <source>
        <dbReference type="ARBA" id="ARBA00007867"/>
    </source>
</evidence>
<dbReference type="EnsemblMetazoa" id="GPPI052438-RA">
    <property type="protein sequence ID" value="GPPI052438-PA"/>
    <property type="gene ID" value="GPPI052438"/>
</dbReference>
<dbReference type="GO" id="GO:0004766">
    <property type="term" value="F:spermidine synthase activity"/>
    <property type="evidence" value="ECO:0007669"/>
    <property type="project" value="TreeGrafter"/>
</dbReference>
<dbReference type="Pfam" id="PF01564">
    <property type="entry name" value="Spermine_synth"/>
    <property type="match status" value="1"/>
</dbReference>
<sequence>MDAIHSGWFSEIQNDLWPGQSFSLKVKKILHEEKSKFQKIKILDTESYGRCLILDGIIQCTTRDEFAYQEMIAFLPLCCHPNPKKVLIVGGGDGGVSREVVKHPLVEEVYQVEIDDRVIELSKKYLPTMACGFNDKKLNLVVGDGFEYMRTNQRKFDVIITDSSDPIGPAISLFQEDYYKLMKNSLREGGIICSQGGSFWLDYTYIKKQMLNCSIHFPRVSYAVTSVPSYPCGQIGFVIGCLDKSSDFKDPVTKFSSSEIDAMNLKYYSSKIHSSAFTLPRWIEKNFYENENPI</sequence>
<dbReference type="PANTHER" id="PTHR11558">
    <property type="entry name" value="SPERMIDINE/SPERMINE SYNTHASE"/>
    <property type="match status" value="1"/>
</dbReference>
<name>A0A240SXG2_9MUSC</name>
<dbReference type="InterPro" id="IPR030668">
    <property type="entry name" value="Spermi_synthase_euk"/>
</dbReference>
<dbReference type="FunFam" id="3.40.50.150:FF:000013">
    <property type="entry name" value="Spermidine synthase"/>
    <property type="match status" value="1"/>
</dbReference>
<dbReference type="InterPro" id="IPR030374">
    <property type="entry name" value="PABS"/>
</dbReference>
<dbReference type="CDD" id="cd02440">
    <property type="entry name" value="AdoMet_MTases"/>
    <property type="match status" value="1"/>
</dbReference>
<proteinExistence type="inferred from homology"/>
<dbReference type="InterPro" id="IPR001045">
    <property type="entry name" value="Spermi_synthase"/>
</dbReference>
<dbReference type="NCBIfam" id="NF002010">
    <property type="entry name" value="PRK00811.1"/>
    <property type="match status" value="1"/>
</dbReference>
<dbReference type="PIRSF" id="PIRSF000502">
    <property type="entry name" value="Spermidine_synth"/>
    <property type="match status" value="1"/>
</dbReference>
<keyword evidence="3" id="KW-0620">Polyamine biosynthesis</keyword>
<dbReference type="Pfam" id="PF17284">
    <property type="entry name" value="Spermine_synt_N"/>
    <property type="match status" value="1"/>
</dbReference>
<keyword evidence="6" id="KW-1185">Reference proteome</keyword>
<accession>A0A240SXG2</accession>
<dbReference type="Gene3D" id="2.30.140.10">
    <property type="entry name" value="Spermidine synthase, tetramerisation domain"/>
    <property type="match status" value="1"/>
</dbReference>
<evidence type="ECO:0000256" key="2">
    <source>
        <dbReference type="ARBA" id="ARBA00022679"/>
    </source>
</evidence>
<dbReference type="NCBIfam" id="TIGR00417">
    <property type="entry name" value="speE"/>
    <property type="match status" value="1"/>
</dbReference>
<dbReference type="InterPro" id="IPR035246">
    <property type="entry name" value="Spermidine_synt_N"/>
</dbReference>
<reference evidence="6" key="1">
    <citation type="submission" date="2015-01" db="EMBL/GenBank/DDBJ databases">
        <authorList>
            <person name="Aksoy S."/>
            <person name="Warren W."/>
            <person name="Wilson R.K."/>
        </authorList>
    </citation>
    <scope>NUCLEOTIDE SEQUENCE [LARGE SCALE GENOMIC DNA]</scope>
    <source>
        <strain evidence="6">IAEA</strain>
    </source>
</reference>